<proteinExistence type="predicted"/>
<organism evidence="1 2">
    <name type="scientific">Nannocystis bainbridge</name>
    <dbReference type="NCBI Taxonomy" id="2995303"/>
    <lineage>
        <taxon>Bacteria</taxon>
        <taxon>Pseudomonadati</taxon>
        <taxon>Myxococcota</taxon>
        <taxon>Polyangia</taxon>
        <taxon>Nannocystales</taxon>
        <taxon>Nannocystaceae</taxon>
        <taxon>Nannocystis</taxon>
    </lineage>
</organism>
<evidence type="ECO:0000313" key="2">
    <source>
        <dbReference type="Proteomes" id="UP001221686"/>
    </source>
</evidence>
<keyword evidence="2" id="KW-1185">Reference proteome</keyword>
<accession>A0ABT5E6D7</accession>
<sequence>MVDVGEVQVTVWTSRPVASIDIFDGDVPLVLGAAPVNPVHVFEVTSDDVPGDGSHTLRAVAHAADGVRGQGQAELTIDVQPGGTDVWPPYVKAGPVNGFTSAAMLGNGIATAGFFETNKGLEAVAVRIDGTKGQPEGDPVLLGAVAVTGGGRGPAIAVGEDDTAFVAWTMPENGSTRWAMSRVKFGEPKEPTTIGPLGTKVHAIAVADDETLILVGADEVHPGTHDLKIWWVSSTGGGQVLDEQTFAAPKEDDFANAWDEVGRGVAIVDNEVIVVGERQLMDQNNFLARRTVVLHYALDAEALTEWTSPGELLDEDAGMAISPLRAGGFVVTGWGREKGSVRQVLTRWFSADGEPSALRIEPTPSSDALGFAVGEDREGKIIIAGAREQSQTDANAWIFAVSGSIGPHAWGVLRNGPGQGPDEAAGLAIDAWGYSYIVGSEFDGLQPRAFALRLYP</sequence>
<dbReference type="SUPFAM" id="SSF75011">
    <property type="entry name" value="3-carboxy-cis,cis-mucoante lactonizing enzyme"/>
    <property type="match status" value="1"/>
</dbReference>
<dbReference type="EMBL" id="JAQNDL010000003">
    <property type="protein sequence ID" value="MDC0721422.1"/>
    <property type="molecule type" value="Genomic_DNA"/>
</dbReference>
<protein>
    <submittedName>
        <fullName evidence="1">Uncharacterized protein</fullName>
    </submittedName>
</protein>
<name>A0ABT5E6D7_9BACT</name>
<reference evidence="1 2" key="1">
    <citation type="submission" date="2022-11" db="EMBL/GenBank/DDBJ databases">
        <title>Minimal conservation of predation-associated metabolite biosynthetic gene clusters underscores biosynthetic potential of Myxococcota including descriptions for ten novel species: Archangium lansinium sp. nov., Myxococcus landrumus sp. nov., Nannocystis bai.</title>
        <authorList>
            <person name="Ahearne A."/>
            <person name="Stevens C."/>
            <person name="Dowd S."/>
        </authorList>
    </citation>
    <scope>NUCLEOTIDE SEQUENCE [LARGE SCALE GENOMIC DNA]</scope>
    <source>
        <strain evidence="1 2">BB15-2</strain>
    </source>
</reference>
<comment type="caution">
    <text evidence="1">The sequence shown here is derived from an EMBL/GenBank/DDBJ whole genome shotgun (WGS) entry which is preliminary data.</text>
</comment>
<dbReference type="Proteomes" id="UP001221686">
    <property type="component" value="Unassembled WGS sequence"/>
</dbReference>
<evidence type="ECO:0000313" key="1">
    <source>
        <dbReference type="EMBL" id="MDC0721422.1"/>
    </source>
</evidence>
<dbReference type="RefSeq" id="WP_272089925.1">
    <property type="nucleotide sequence ID" value="NZ_JAQNDL010000003.1"/>
</dbReference>
<gene>
    <name evidence="1" type="ORF">POL25_31235</name>
</gene>